<protein>
    <submittedName>
        <fullName evidence="12">Glycoside hydrolase family 28 protein</fullName>
    </submittedName>
</protein>
<dbReference type="PANTHER" id="PTHR31736">
    <property type="match status" value="1"/>
</dbReference>
<feature type="signal peptide" evidence="11">
    <location>
        <begin position="1"/>
        <end position="17"/>
    </location>
</feature>
<evidence type="ECO:0000256" key="10">
    <source>
        <dbReference type="RuleBase" id="RU361169"/>
    </source>
</evidence>
<proteinExistence type="inferred from homology"/>
<dbReference type="GO" id="GO:0005975">
    <property type="term" value="P:carbohydrate metabolic process"/>
    <property type="evidence" value="ECO:0007669"/>
    <property type="project" value="InterPro"/>
</dbReference>
<sequence>MHALLTPLLTIAALVVAQSVELSGSVGPLTTIADKKAVATCDITDYGAVADGKTDISDALNQAFEACKAGGVVVVPSGDFALSTWVKLNGGSAWAFQLDGTIYRTGTEDGNMIFIEHTDDFEMFSSNGAGAVQGYGYEFHKDGKDGARILRFYDITNFSIHDIILVDAPAFHFVMDTCDRGEVYNMLIRGGDKGGLDGIDVWSTNIWLHDIMVTNKDECVTVKSPSKNILVESIYCNWSGGCAMGSLGSGVDVSDITYRNIYTYKSNQQFMIKSNGGDGTASNIVLENFIGRSNAYSLNIDQYWKSMDPISGDGVQLSNISISNWTGTAADGTERGPIKLMCADGAPCTGIDITDFAMWTESGDSQTYSCRSAYTSNDPAPFCLKAGAAGDAPPYSATTLTATSAPTGYQAPTMPDDLADSFGTTAMIPIPAWPANFFPGIPPMRALAASP</sequence>
<name>N1QF26_SPHMS</name>
<dbReference type="InterPro" id="IPR012334">
    <property type="entry name" value="Pectin_lyas_fold"/>
</dbReference>
<evidence type="ECO:0000256" key="8">
    <source>
        <dbReference type="ARBA" id="ARBA00023295"/>
    </source>
</evidence>
<evidence type="ECO:0000256" key="2">
    <source>
        <dbReference type="ARBA" id="ARBA00008834"/>
    </source>
</evidence>
<dbReference type="InterPro" id="IPR011050">
    <property type="entry name" value="Pectin_lyase_fold/virulence"/>
</dbReference>
<evidence type="ECO:0000313" key="13">
    <source>
        <dbReference type="Proteomes" id="UP000016931"/>
    </source>
</evidence>
<dbReference type="OMA" id="NMMLIKS"/>
<keyword evidence="13" id="KW-1185">Reference proteome</keyword>
<keyword evidence="9" id="KW-0961">Cell wall biogenesis/degradation</keyword>
<keyword evidence="6" id="KW-1015">Disulfide bond</keyword>
<dbReference type="GO" id="GO:0004650">
    <property type="term" value="F:polygalacturonase activity"/>
    <property type="evidence" value="ECO:0007669"/>
    <property type="project" value="InterPro"/>
</dbReference>
<evidence type="ECO:0000256" key="9">
    <source>
        <dbReference type="ARBA" id="ARBA00023316"/>
    </source>
</evidence>
<comment type="similarity">
    <text evidence="2 10">Belongs to the glycosyl hydrolase 28 family.</text>
</comment>
<dbReference type="PANTHER" id="PTHR31736:SF19">
    <property type="entry name" value="PECTIN LYASE SUPERFAMILY PROTEIN-RELATED"/>
    <property type="match status" value="1"/>
</dbReference>
<dbReference type="GO" id="GO:0046576">
    <property type="term" value="F:rhamnogalacturonan alpha-L-rhamnopyranosyl-(1-&gt;4)-alpha-D-galactopyranosyluronide lyase activity"/>
    <property type="evidence" value="ECO:0007669"/>
    <property type="project" value="UniProtKB-ARBA"/>
</dbReference>
<dbReference type="EMBL" id="KB456265">
    <property type="protein sequence ID" value="EMF11813.1"/>
    <property type="molecule type" value="Genomic_DNA"/>
</dbReference>
<dbReference type="OrthoDB" id="2268901at2759"/>
<dbReference type="HOGENOM" id="CLU_016031_7_2_1"/>
<dbReference type="AlphaFoldDB" id="N1QF26"/>
<evidence type="ECO:0000256" key="3">
    <source>
        <dbReference type="ARBA" id="ARBA00022525"/>
    </source>
</evidence>
<dbReference type="GO" id="GO:0005576">
    <property type="term" value="C:extracellular region"/>
    <property type="evidence" value="ECO:0007669"/>
    <property type="project" value="UniProtKB-SubCell"/>
</dbReference>
<gene>
    <name evidence="12" type="ORF">SEPMUDRAFT_149684</name>
</gene>
<evidence type="ECO:0000256" key="1">
    <source>
        <dbReference type="ARBA" id="ARBA00004613"/>
    </source>
</evidence>
<reference evidence="12 13" key="1">
    <citation type="journal article" date="2012" name="PLoS Pathog.">
        <title>Diverse lifestyles and strategies of plant pathogenesis encoded in the genomes of eighteen Dothideomycetes fungi.</title>
        <authorList>
            <person name="Ohm R.A."/>
            <person name="Feau N."/>
            <person name="Henrissat B."/>
            <person name="Schoch C.L."/>
            <person name="Horwitz B.A."/>
            <person name="Barry K.W."/>
            <person name="Condon B.J."/>
            <person name="Copeland A.C."/>
            <person name="Dhillon B."/>
            <person name="Glaser F."/>
            <person name="Hesse C.N."/>
            <person name="Kosti I."/>
            <person name="LaButti K."/>
            <person name="Lindquist E.A."/>
            <person name="Lucas S."/>
            <person name="Salamov A.A."/>
            <person name="Bradshaw R.E."/>
            <person name="Ciuffetti L."/>
            <person name="Hamelin R.C."/>
            <person name="Kema G.H.J."/>
            <person name="Lawrence C."/>
            <person name="Scott J.A."/>
            <person name="Spatafora J.W."/>
            <person name="Turgeon B.G."/>
            <person name="de Wit P.J.G.M."/>
            <person name="Zhong S."/>
            <person name="Goodwin S.B."/>
            <person name="Grigoriev I.V."/>
        </authorList>
    </citation>
    <scope>NUCLEOTIDE SEQUENCE [LARGE SCALE GENOMIC DNA]</scope>
    <source>
        <strain evidence="12 13">SO2202</strain>
    </source>
</reference>
<feature type="chain" id="PRO_5004110752" evidence="11">
    <location>
        <begin position="18"/>
        <end position="451"/>
    </location>
</feature>
<evidence type="ECO:0000256" key="5">
    <source>
        <dbReference type="ARBA" id="ARBA00022801"/>
    </source>
</evidence>
<dbReference type="SUPFAM" id="SSF51126">
    <property type="entry name" value="Pectin lyase-like"/>
    <property type="match status" value="1"/>
</dbReference>
<keyword evidence="3" id="KW-0964">Secreted</keyword>
<dbReference type="Pfam" id="PF00295">
    <property type="entry name" value="Glyco_hydro_28"/>
    <property type="match status" value="1"/>
</dbReference>
<evidence type="ECO:0000256" key="7">
    <source>
        <dbReference type="ARBA" id="ARBA00023180"/>
    </source>
</evidence>
<keyword evidence="7" id="KW-0325">Glycoprotein</keyword>
<dbReference type="InterPro" id="IPR000743">
    <property type="entry name" value="Glyco_hydro_28"/>
</dbReference>
<dbReference type="RefSeq" id="XP_016759934.1">
    <property type="nucleotide sequence ID" value="XM_016905706.1"/>
</dbReference>
<dbReference type="GeneID" id="27902843"/>
<accession>N1QF26</accession>
<keyword evidence="4 11" id="KW-0732">Signal</keyword>
<evidence type="ECO:0000256" key="4">
    <source>
        <dbReference type="ARBA" id="ARBA00022729"/>
    </source>
</evidence>
<keyword evidence="8 10" id="KW-0326">Glycosidase</keyword>
<comment type="subcellular location">
    <subcellularLocation>
        <location evidence="1">Secreted</location>
    </subcellularLocation>
</comment>
<dbReference type="eggNOG" id="ENOG502R2FT">
    <property type="taxonomic scope" value="Eukaryota"/>
</dbReference>
<evidence type="ECO:0000256" key="6">
    <source>
        <dbReference type="ARBA" id="ARBA00023157"/>
    </source>
</evidence>
<organism evidence="12 13">
    <name type="scientific">Sphaerulina musiva (strain SO2202)</name>
    <name type="common">Poplar stem canker fungus</name>
    <name type="synonym">Septoria musiva</name>
    <dbReference type="NCBI Taxonomy" id="692275"/>
    <lineage>
        <taxon>Eukaryota</taxon>
        <taxon>Fungi</taxon>
        <taxon>Dikarya</taxon>
        <taxon>Ascomycota</taxon>
        <taxon>Pezizomycotina</taxon>
        <taxon>Dothideomycetes</taxon>
        <taxon>Dothideomycetidae</taxon>
        <taxon>Mycosphaerellales</taxon>
        <taxon>Mycosphaerellaceae</taxon>
        <taxon>Sphaerulina</taxon>
    </lineage>
</organism>
<evidence type="ECO:0000313" key="12">
    <source>
        <dbReference type="EMBL" id="EMF11813.1"/>
    </source>
</evidence>
<dbReference type="STRING" id="692275.N1QF26"/>
<dbReference type="Proteomes" id="UP000016931">
    <property type="component" value="Unassembled WGS sequence"/>
</dbReference>
<keyword evidence="5 10" id="KW-0378">Hydrolase</keyword>
<dbReference type="GO" id="GO:0071555">
    <property type="term" value="P:cell wall organization"/>
    <property type="evidence" value="ECO:0007669"/>
    <property type="project" value="UniProtKB-KW"/>
</dbReference>
<evidence type="ECO:0000256" key="11">
    <source>
        <dbReference type="SAM" id="SignalP"/>
    </source>
</evidence>
<dbReference type="Gene3D" id="2.160.20.10">
    <property type="entry name" value="Single-stranded right-handed beta-helix, Pectin lyase-like"/>
    <property type="match status" value="1"/>
</dbReference>